<dbReference type="Gene3D" id="2.40.30.130">
    <property type="match status" value="1"/>
</dbReference>
<dbReference type="AlphaFoldDB" id="A0A1M6M5R8"/>
<dbReference type="Proteomes" id="UP000184465">
    <property type="component" value="Unassembled WGS sequence"/>
</dbReference>
<dbReference type="SMART" id="SM00863">
    <property type="entry name" value="tRNA_SAD"/>
    <property type="match status" value="1"/>
</dbReference>
<sequence>MTVKLYYKNTYIKEFNANIIQIIEKNDKFNVELNQTAFYPEGGGQPSDIGYIGDIQVSYVYEEKNKIYHVIDKLPSKLDNLKCRINWEKRFDNMQQHLGQHILSAAFEKLYDANTIGFHLSSNSVTIDIDRVLSNEDINKVEYFANQIVFNDFPVKVLYPTEEELANLPLRKLPPVTDNVRIVKLDDLDYSPCCGTHPNRTGEVGLIKIKKFEKYKAGLRIDFACGNRSLKDYLVKNDIVNKISSELSIKSDEILDSLGRINKELLDIKKENKYLKEQLINYEAIDLIKDAKVLYNTKIVKKTFHNRNLNEIKQLAATLINNNDKVVSIFGIHNNDQARLLFNRSKDLNQINMKEILNDCLTLIDGKGGGSPVSAQGGGKNINNLDKAIALAYKKIKECLQ</sequence>
<dbReference type="GO" id="GO:0005524">
    <property type="term" value="F:ATP binding"/>
    <property type="evidence" value="ECO:0007669"/>
    <property type="project" value="UniProtKB-KW"/>
</dbReference>
<dbReference type="RefSeq" id="WP_073147706.1">
    <property type="nucleotide sequence ID" value="NZ_FRAG01000009.1"/>
</dbReference>
<comment type="similarity">
    <text evidence="3">Belongs to the class-II aminoacyl-tRNA synthetase family.</text>
</comment>
<keyword evidence="11" id="KW-0067">ATP-binding</keyword>
<evidence type="ECO:0000256" key="13">
    <source>
        <dbReference type="ARBA" id="ARBA00022917"/>
    </source>
</evidence>
<dbReference type="PROSITE" id="PS50860">
    <property type="entry name" value="AA_TRNA_LIGASE_II_ALA"/>
    <property type="match status" value="1"/>
</dbReference>
<evidence type="ECO:0000256" key="7">
    <source>
        <dbReference type="ARBA" id="ARBA00022598"/>
    </source>
</evidence>
<name>A0A1M6M5R8_PARC5</name>
<keyword evidence="18" id="KW-1185">Reference proteome</keyword>
<comment type="subcellular location">
    <subcellularLocation>
        <location evidence="2">Cytoplasm</location>
    </subcellularLocation>
</comment>
<evidence type="ECO:0000259" key="16">
    <source>
        <dbReference type="PROSITE" id="PS50860"/>
    </source>
</evidence>
<dbReference type="OrthoDB" id="9812949at2"/>
<dbReference type="InterPro" id="IPR012947">
    <property type="entry name" value="tRNA_SAD"/>
</dbReference>
<keyword evidence="13" id="KW-0648">Protein biosynthesis</keyword>
<dbReference type="GO" id="GO:0046872">
    <property type="term" value="F:metal ion binding"/>
    <property type="evidence" value="ECO:0007669"/>
    <property type="project" value="UniProtKB-KW"/>
</dbReference>
<evidence type="ECO:0000313" key="18">
    <source>
        <dbReference type="Proteomes" id="UP000184465"/>
    </source>
</evidence>
<dbReference type="EC" id="6.1.1.7" evidence="4"/>
<evidence type="ECO:0000256" key="6">
    <source>
        <dbReference type="ARBA" id="ARBA00022555"/>
    </source>
</evidence>
<evidence type="ECO:0000256" key="4">
    <source>
        <dbReference type="ARBA" id="ARBA00013168"/>
    </source>
</evidence>
<accession>A0A1M6M5R8</accession>
<evidence type="ECO:0000256" key="14">
    <source>
        <dbReference type="ARBA" id="ARBA00023146"/>
    </source>
</evidence>
<feature type="domain" description="Alanyl-transfer RNA synthetases family profile" evidence="16">
    <location>
        <begin position="1"/>
        <end position="220"/>
    </location>
</feature>
<dbReference type="Gene3D" id="3.30.980.10">
    <property type="entry name" value="Threonyl-trna Synthetase, Chain A, domain 2"/>
    <property type="match status" value="1"/>
</dbReference>
<keyword evidence="9" id="KW-0547">Nucleotide-binding</keyword>
<dbReference type="SUPFAM" id="SSF55186">
    <property type="entry name" value="ThrRS/AlaRS common domain"/>
    <property type="match status" value="1"/>
</dbReference>
<dbReference type="InterPro" id="IPR018163">
    <property type="entry name" value="Thr/Ala-tRNA-synth_IIc_edit"/>
</dbReference>
<reference evidence="17 18" key="1">
    <citation type="submission" date="2016-11" db="EMBL/GenBank/DDBJ databases">
        <authorList>
            <person name="Jaros S."/>
            <person name="Januszkiewicz K."/>
            <person name="Wedrychowicz H."/>
        </authorList>
    </citation>
    <scope>NUCLEOTIDE SEQUENCE [LARGE SCALE GENOMIC DNA]</scope>
    <source>
        <strain evidence="17 18">DSM 15212</strain>
    </source>
</reference>
<evidence type="ECO:0000256" key="12">
    <source>
        <dbReference type="ARBA" id="ARBA00022884"/>
    </source>
</evidence>
<dbReference type="SUPFAM" id="SSF50447">
    <property type="entry name" value="Translation proteins"/>
    <property type="match status" value="1"/>
</dbReference>
<dbReference type="FunFam" id="3.10.310.40:FF:000001">
    <property type="entry name" value="Alanine--tRNA ligase"/>
    <property type="match status" value="1"/>
</dbReference>
<gene>
    <name evidence="17" type="ORF">SAMN02745912_01069</name>
</gene>
<dbReference type="EMBL" id="FRAG01000009">
    <property type="protein sequence ID" value="SHJ78815.1"/>
    <property type="molecule type" value="Genomic_DNA"/>
</dbReference>
<dbReference type="GO" id="GO:0004813">
    <property type="term" value="F:alanine-tRNA ligase activity"/>
    <property type="evidence" value="ECO:0007669"/>
    <property type="project" value="UniProtKB-EC"/>
</dbReference>
<dbReference type="Pfam" id="PF02272">
    <property type="entry name" value="DHHA1"/>
    <property type="match status" value="1"/>
</dbReference>
<dbReference type="InterPro" id="IPR051335">
    <property type="entry name" value="Alanyl-tRNA_Editing_Enzymes"/>
</dbReference>
<dbReference type="PANTHER" id="PTHR43462">
    <property type="entry name" value="ALANYL-TRNA EDITING PROTEIN"/>
    <property type="match status" value="1"/>
</dbReference>
<dbReference type="GO" id="GO:0002161">
    <property type="term" value="F:aminoacyl-tRNA deacylase activity"/>
    <property type="evidence" value="ECO:0007669"/>
    <property type="project" value="UniProtKB-ARBA"/>
</dbReference>
<keyword evidence="12" id="KW-0694">RNA-binding</keyword>
<dbReference type="InterPro" id="IPR003156">
    <property type="entry name" value="DHHA1_dom"/>
</dbReference>
<evidence type="ECO:0000256" key="5">
    <source>
        <dbReference type="ARBA" id="ARBA00017959"/>
    </source>
</evidence>
<evidence type="ECO:0000256" key="15">
    <source>
        <dbReference type="ARBA" id="ARBA00032577"/>
    </source>
</evidence>
<dbReference type="GO" id="GO:0000049">
    <property type="term" value="F:tRNA binding"/>
    <property type="evidence" value="ECO:0007669"/>
    <property type="project" value="UniProtKB-KW"/>
</dbReference>
<keyword evidence="6" id="KW-0820">tRNA-binding</keyword>
<dbReference type="Gene3D" id="3.10.310.40">
    <property type="match status" value="1"/>
</dbReference>
<keyword evidence="7" id="KW-0436">Ligase</keyword>
<evidence type="ECO:0000256" key="9">
    <source>
        <dbReference type="ARBA" id="ARBA00022741"/>
    </source>
</evidence>
<dbReference type="InterPro" id="IPR009000">
    <property type="entry name" value="Transl_B-barrel_sf"/>
</dbReference>
<evidence type="ECO:0000256" key="2">
    <source>
        <dbReference type="ARBA" id="ARBA00004496"/>
    </source>
</evidence>
<evidence type="ECO:0000256" key="10">
    <source>
        <dbReference type="ARBA" id="ARBA00022833"/>
    </source>
</evidence>
<proteinExistence type="inferred from homology"/>
<dbReference type="GO" id="GO:0005737">
    <property type="term" value="C:cytoplasm"/>
    <property type="evidence" value="ECO:0007669"/>
    <property type="project" value="UniProtKB-SubCell"/>
</dbReference>
<protein>
    <recommendedName>
        <fullName evidence="5">Alanine--tRNA ligase</fullName>
        <ecNumber evidence="4">6.1.1.7</ecNumber>
    </recommendedName>
    <alternativeName>
        <fullName evidence="15">Alanyl-tRNA synthetase</fullName>
    </alternativeName>
</protein>
<evidence type="ECO:0000256" key="3">
    <source>
        <dbReference type="ARBA" id="ARBA00008226"/>
    </source>
</evidence>
<dbReference type="PANTHER" id="PTHR43462:SF1">
    <property type="entry name" value="ALANYL-TRNA EDITING PROTEIN AARSD1"/>
    <property type="match status" value="1"/>
</dbReference>
<dbReference type="Pfam" id="PF07973">
    <property type="entry name" value="tRNA_SAD"/>
    <property type="match status" value="1"/>
</dbReference>
<dbReference type="STRING" id="1121301.SAMN02745912_01069"/>
<evidence type="ECO:0000313" key="17">
    <source>
        <dbReference type="EMBL" id="SHJ78815.1"/>
    </source>
</evidence>
<evidence type="ECO:0000256" key="1">
    <source>
        <dbReference type="ARBA" id="ARBA00001947"/>
    </source>
</evidence>
<comment type="cofactor">
    <cofactor evidence="1">
        <name>Zn(2+)</name>
        <dbReference type="ChEBI" id="CHEBI:29105"/>
    </cofactor>
</comment>
<keyword evidence="8" id="KW-0479">Metal-binding</keyword>
<keyword evidence="10" id="KW-0862">Zinc</keyword>
<dbReference type="GO" id="GO:0006419">
    <property type="term" value="P:alanyl-tRNA aminoacylation"/>
    <property type="evidence" value="ECO:0007669"/>
    <property type="project" value="InterPro"/>
</dbReference>
<evidence type="ECO:0000256" key="8">
    <source>
        <dbReference type="ARBA" id="ARBA00022723"/>
    </source>
</evidence>
<evidence type="ECO:0000256" key="11">
    <source>
        <dbReference type="ARBA" id="ARBA00022840"/>
    </source>
</evidence>
<dbReference type="InterPro" id="IPR018165">
    <property type="entry name" value="Ala-tRNA-synth_IIc_core"/>
</dbReference>
<organism evidence="17 18">
    <name type="scientific">Paramaledivibacter caminithermalis (strain DSM 15212 / CIP 107654 / DViRD3)</name>
    <name type="common">Clostridium caminithermale</name>
    <dbReference type="NCBI Taxonomy" id="1121301"/>
    <lineage>
        <taxon>Bacteria</taxon>
        <taxon>Bacillati</taxon>
        <taxon>Bacillota</taxon>
        <taxon>Clostridia</taxon>
        <taxon>Peptostreptococcales</taxon>
        <taxon>Caminicellaceae</taxon>
        <taxon>Paramaledivibacter</taxon>
    </lineage>
</organism>
<keyword evidence="14 17" id="KW-0030">Aminoacyl-tRNA synthetase</keyword>